<keyword evidence="10" id="KW-0249">Electron transport</keyword>
<evidence type="ECO:0000256" key="13">
    <source>
        <dbReference type="ARBA" id="ARBA00023157"/>
    </source>
</evidence>
<feature type="chain" id="PRO_5005325783" evidence="19">
    <location>
        <begin position="20"/>
        <end position="538"/>
    </location>
</feature>
<dbReference type="PANTHER" id="PTHR12613:SF0">
    <property type="entry name" value="ERO1-LIKE PROTEIN"/>
    <property type="match status" value="1"/>
</dbReference>
<dbReference type="SUPFAM" id="SSF110019">
    <property type="entry name" value="ERO1-like"/>
    <property type="match status" value="1"/>
</dbReference>
<keyword evidence="21" id="KW-1185">Reference proteome</keyword>
<dbReference type="GO" id="GO:0005789">
    <property type="term" value="C:endoplasmic reticulum membrane"/>
    <property type="evidence" value="ECO:0007669"/>
    <property type="project" value="UniProtKB-SubCell"/>
</dbReference>
<evidence type="ECO:0000256" key="15">
    <source>
        <dbReference type="ARBA" id="ARBA00023284"/>
    </source>
</evidence>
<evidence type="ECO:0000256" key="18">
    <source>
        <dbReference type="PIRSR" id="PIRSR017205-3"/>
    </source>
</evidence>
<dbReference type="AlphaFoldDB" id="A0A0J9XH45"/>
<feature type="disulfide bond" evidence="18">
    <location>
        <begin position="143"/>
        <end position="172"/>
    </location>
</feature>
<evidence type="ECO:0000256" key="16">
    <source>
        <dbReference type="PIRSR" id="PIRSR017205-1"/>
    </source>
</evidence>
<feature type="binding site" evidence="17">
    <location>
        <position position="194"/>
    </location>
    <ligand>
        <name>FAD</name>
        <dbReference type="ChEBI" id="CHEBI:57692"/>
    </ligand>
</feature>
<feature type="binding site" evidence="17">
    <location>
        <position position="251"/>
    </location>
    <ligand>
        <name>FAD</name>
        <dbReference type="ChEBI" id="CHEBI:57692"/>
    </ligand>
</feature>
<feature type="binding site" evidence="17">
    <location>
        <position position="254"/>
    </location>
    <ligand>
        <name>FAD</name>
        <dbReference type="ChEBI" id="CHEBI:57692"/>
    </ligand>
</feature>
<feature type="disulfide bond" description="Redox-active" evidence="18">
    <location>
        <begin position="380"/>
        <end position="383"/>
    </location>
</feature>
<evidence type="ECO:0000313" key="21">
    <source>
        <dbReference type="Proteomes" id="UP000242525"/>
    </source>
</evidence>
<gene>
    <name evidence="20" type="ORF">BN980_GECA16s02441g</name>
</gene>
<feature type="binding site" evidence="17">
    <location>
        <position position="207"/>
    </location>
    <ligand>
        <name>FAD</name>
        <dbReference type="ChEBI" id="CHEBI:57692"/>
    </ligand>
</feature>
<feature type="binding site" evidence="17">
    <location>
        <position position="283"/>
    </location>
    <ligand>
        <name>FAD</name>
        <dbReference type="ChEBI" id="CHEBI:57692"/>
    </ligand>
</feature>
<evidence type="ECO:0000256" key="9">
    <source>
        <dbReference type="ARBA" id="ARBA00022827"/>
    </source>
</evidence>
<evidence type="ECO:0000256" key="3">
    <source>
        <dbReference type="ARBA" id="ARBA00008277"/>
    </source>
</evidence>
<dbReference type="OrthoDB" id="269384at2759"/>
<evidence type="ECO:0000256" key="8">
    <source>
        <dbReference type="ARBA" id="ARBA00022824"/>
    </source>
</evidence>
<evidence type="ECO:0000256" key="14">
    <source>
        <dbReference type="ARBA" id="ARBA00023180"/>
    </source>
</evidence>
<dbReference type="GO" id="GO:0034975">
    <property type="term" value="P:protein folding in endoplasmic reticulum"/>
    <property type="evidence" value="ECO:0007669"/>
    <property type="project" value="InterPro"/>
</dbReference>
<keyword evidence="7 19" id="KW-0732">Signal</keyword>
<comment type="caution">
    <text evidence="20">The sequence shown here is derived from an EMBL/GenBank/DDBJ whole genome shotgun (WGS) entry which is preliminary data.</text>
</comment>
<dbReference type="InterPro" id="IPR037192">
    <property type="entry name" value="ERO1-like_sf"/>
</dbReference>
<dbReference type="GO" id="GO:0015035">
    <property type="term" value="F:protein-disulfide reductase activity"/>
    <property type="evidence" value="ECO:0007669"/>
    <property type="project" value="InterPro"/>
</dbReference>
<evidence type="ECO:0000256" key="10">
    <source>
        <dbReference type="ARBA" id="ARBA00022982"/>
    </source>
</evidence>
<evidence type="ECO:0000256" key="17">
    <source>
        <dbReference type="PIRSR" id="PIRSR017205-2"/>
    </source>
</evidence>
<feature type="disulfide bond" description="Redox-active" evidence="18">
    <location>
        <begin position="96"/>
        <end position="101"/>
    </location>
</feature>
<reference evidence="20" key="1">
    <citation type="submission" date="2014-03" db="EMBL/GenBank/DDBJ databases">
        <authorList>
            <person name="Casaregola S."/>
        </authorList>
    </citation>
    <scope>NUCLEOTIDE SEQUENCE [LARGE SCALE GENOMIC DNA]</scope>
    <source>
        <strain evidence="20">CLIB 918</strain>
    </source>
</reference>
<keyword evidence="15" id="KW-0676">Redox-active center</keyword>
<evidence type="ECO:0000256" key="1">
    <source>
        <dbReference type="ARBA" id="ARBA00001974"/>
    </source>
</evidence>
<dbReference type="GO" id="GO:0016972">
    <property type="term" value="F:thiol oxidase activity"/>
    <property type="evidence" value="ECO:0007669"/>
    <property type="project" value="InterPro"/>
</dbReference>
<evidence type="ECO:0000256" key="5">
    <source>
        <dbReference type="ARBA" id="ARBA00022448"/>
    </source>
</evidence>
<dbReference type="EMBL" id="CCBN010000016">
    <property type="protein sequence ID" value="CDO56749.1"/>
    <property type="molecule type" value="Genomic_DNA"/>
</dbReference>
<keyword evidence="9 17" id="KW-0274">FAD</keyword>
<keyword evidence="13 18" id="KW-1015">Disulfide bond</keyword>
<feature type="binding site" evidence="17">
    <location>
        <position position="196"/>
    </location>
    <ligand>
        <name>FAD</name>
        <dbReference type="ChEBI" id="CHEBI:57692"/>
    </ligand>
</feature>
<evidence type="ECO:0000256" key="6">
    <source>
        <dbReference type="ARBA" id="ARBA00022630"/>
    </source>
</evidence>
<organism evidence="20 21">
    <name type="scientific">Geotrichum candidum</name>
    <name type="common">Oospora lactis</name>
    <name type="synonym">Dipodascus geotrichum</name>
    <dbReference type="NCBI Taxonomy" id="1173061"/>
    <lineage>
        <taxon>Eukaryota</taxon>
        <taxon>Fungi</taxon>
        <taxon>Dikarya</taxon>
        <taxon>Ascomycota</taxon>
        <taxon>Saccharomycotina</taxon>
        <taxon>Dipodascomycetes</taxon>
        <taxon>Dipodascales</taxon>
        <taxon>Dipodascaceae</taxon>
        <taxon>Geotrichum</taxon>
    </lineage>
</organism>
<comment type="subcellular location">
    <subcellularLocation>
        <location evidence="2">Endoplasmic reticulum membrane</location>
        <topology evidence="2">Peripheral membrane protein</topology>
        <orientation evidence="2">Lumenal side</orientation>
    </subcellularLocation>
</comment>
<dbReference type="Proteomes" id="UP000242525">
    <property type="component" value="Unassembled WGS sequence"/>
</dbReference>
<name>A0A0J9XH45_GEOCN</name>
<keyword evidence="12" id="KW-0472">Membrane</keyword>
<keyword evidence="6" id="KW-0285">Flavoprotein</keyword>
<feature type="signal peptide" evidence="19">
    <location>
        <begin position="1"/>
        <end position="19"/>
    </location>
</feature>
<keyword evidence="14" id="KW-0325">Glycoprotein</keyword>
<feature type="active site" evidence="16">
    <location>
        <position position="383"/>
    </location>
</feature>
<dbReference type="PIRSF" id="PIRSF017205">
    <property type="entry name" value="ERO1"/>
    <property type="match status" value="1"/>
</dbReference>
<comment type="subunit">
    <text evidence="4">May function both as a monomer and a homodimer.</text>
</comment>
<dbReference type="STRING" id="1173061.A0A0J9XH45"/>
<sequence>MLLTNLAVLLLSFPSRITSSLLSNKENAELFVHPNFCAVPNGDIQDACGSTFEAVENTNHRVRPLVADLVNTDFFKYYYLDLYGDNCPIADDSATCGNRACAVDTVDNESDLPEIWRASYLGKFAKNSFSTETNIDDDVELSCVTNGNDGVLFDSGPVPNKISKDCTNKNYCTPEDDRVGTDGVYVSLPDNPERYTGYSGPHANMIWESVYNENCFGYSGEAAGDGSLEANADDANKDVCIEQRLFYRLISGMHSSVSTHLCYSYLNTTTGVWGPNVDCFMSRVGNHPERLTNLYFNYALVSRAIAKLRNYIDDLEFCPESTGYDQATRRQVLQLARSANAAPHIFNETLVFSTPEALLLKEEFRNRFSKVNDLMDCVGCDRCRLWGKIQAAGYGTALKIVFELSENAIEDPQSRELMAGLRRSELVSLVNTFDRLSKSIEAVEYFRAVVKTELEQSQTTPPQKLETKKKGEFERELGNVIDAVKFVLRSYIDFPKNLWYLFLENAIVYWNQLIGRDKHLAQERWRLNNRVERINLDL</sequence>
<evidence type="ECO:0000256" key="7">
    <source>
        <dbReference type="ARBA" id="ARBA00022729"/>
    </source>
</evidence>
<dbReference type="PANTHER" id="PTHR12613">
    <property type="entry name" value="ERO1-RELATED"/>
    <property type="match status" value="1"/>
</dbReference>
<dbReference type="GO" id="GO:0071949">
    <property type="term" value="F:FAD binding"/>
    <property type="evidence" value="ECO:0007669"/>
    <property type="project" value="InterPro"/>
</dbReference>
<evidence type="ECO:0000256" key="11">
    <source>
        <dbReference type="ARBA" id="ARBA00023002"/>
    </source>
</evidence>
<comment type="similarity">
    <text evidence="3">Belongs to the EROs family.</text>
</comment>
<evidence type="ECO:0000256" key="12">
    <source>
        <dbReference type="ARBA" id="ARBA00023136"/>
    </source>
</evidence>
<feature type="active site" description="Nucleophile" evidence="16">
    <location>
        <position position="380"/>
    </location>
</feature>
<keyword evidence="5" id="KW-0813">Transport</keyword>
<evidence type="ECO:0000256" key="4">
    <source>
        <dbReference type="ARBA" id="ARBA00011802"/>
    </source>
</evidence>
<evidence type="ECO:0000256" key="19">
    <source>
        <dbReference type="SAM" id="SignalP"/>
    </source>
</evidence>
<keyword evidence="8" id="KW-0256">Endoplasmic reticulum</keyword>
<accession>A0A0J9XH45</accession>
<proteinExistence type="inferred from homology"/>
<dbReference type="Pfam" id="PF04137">
    <property type="entry name" value="ERO1"/>
    <property type="match status" value="1"/>
</dbReference>
<dbReference type="InterPro" id="IPR007266">
    <property type="entry name" value="Ero1"/>
</dbReference>
<evidence type="ECO:0000256" key="2">
    <source>
        <dbReference type="ARBA" id="ARBA00004367"/>
    </source>
</evidence>
<protein>
    <submittedName>
        <fullName evidence="20">Similar to Saccharomyces cerevisiae YML130C ERO1 Thiol oxidase required for oxidative protein folding in the endoplasmic reticulum</fullName>
    </submittedName>
</protein>
<comment type="cofactor">
    <cofactor evidence="1 17">
        <name>FAD</name>
        <dbReference type="ChEBI" id="CHEBI:57692"/>
    </cofactor>
</comment>
<keyword evidence="11" id="KW-0560">Oxidoreductase</keyword>
<evidence type="ECO:0000313" key="20">
    <source>
        <dbReference type="EMBL" id="CDO56749.1"/>
    </source>
</evidence>